<reference evidence="2 3" key="1">
    <citation type="journal article" date="2015" name="Arch. Virol.">
        <title>Full-genome sequence of a novel myovirus, GF-2, infecting Edwardsiella tarda: comparison with other Edwardsiella myoviral genomes.</title>
        <authorList>
            <person name="Yasuike M."/>
            <person name="Nishiki I."/>
            <person name="Iwasaki Y."/>
            <person name="Nakamura Y."/>
            <person name="Fujiwara A."/>
            <person name="Sugaya E."/>
            <person name="Kawato Y."/>
            <person name="Nagai S."/>
            <person name="Kobayashi T."/>
            <person name="Ototake M."/>
            <person name="Nakai T."/>
        </authorList>
    </citation>
    <scope>NUCLEOTIDE SEQUENCE [LARGE SCALE GENOMIC DNA]</scope>
</reference>
<dbReference type="Proteomes" id="UP000202039">
    <property type="component" value="Segment"/>
</dbReference>
<dbReference type="KEGG" id="vg:23681451"/>
<dbReference type="Pfam" id="PF04865">
    <property type="entry name" value="Baseplate_J"/>
    <property type="match status" value="1"/>
</dbReference>
<feature type="domain" description="Baseplate protein J-like barrel" evidence="1">
    <location>
        <begin position="105"/>
        <end position="181"/>
    </location>
</feature>
<evidence type="ECO:0000313" key="2">
    <source>
        <dbReference type="EMBL" id="BAP28900.1"/>
    </source>
</evidence>
<protein>
    <recommendedName>
        <fullName evidence="1">Baseplate protein J-like barrel domain-containing protein</fullName>
    </recommendedName>
</protein>
<organism evidence="2 3">
    <name type="scientific">Edwardsiella phage GF-2</name>
    <dbReference type="NCBI Taxonomy" id="1537091"/>
    <lineage>
        <taxon>Viruses</taxon>
        <taxon>Duplodnaviria</taxon>
        <taxon>Heunggongvirae</taxon>
        <taxon>Uroviricota</taxon>
        <taxon>Caudoviricetes</taxon>
        <taxon>Gofduovirus</taxon>
        <taxon>Gofduovirus GF2</taxon>
    </lineage>
</organism>
<evidence type="ECO:0000313" key="3">
    <source>
        <dbReference type="Proteomes" id="UP000202039"/>
    </source>
</evidence>
<evidence type="ECO:0000259" key="1">
    <source>
        <dbReference type="Pfam" id="PF04865"/>
    </source>
</evidence>
<sequence length="408" mass="43046">MTNLTTAVPDVTITENGLLVPDVADILAGRLTDMSTSLGGGSESLSSPQGQLAQSDTEIVAQVYDKLLCLFNQMNPDFAEGRFQDGIGRLYFQDRISAQGTIVTATCVGAVGTLIPAGSSAQDNAGYIYRSINDATIPASGSVEVQFQNVTPGPIPCGVGELNQVYRAVSGWDTVYNQAAGVVGVDVESRIAFEARRKESVARGGANTDAATRAAVLDVTGVADAYVWSNRLSTPVNKGSTNFPVAGNSIYIGVYGGLDAGVAAAIFSKYNLGCNMNGNTHVTVYDKVNYQAPYPEYDIQWEKVAPVRSYFRVSITNNPDLPSDITTQVQNMVVTVFNGGYEGIEKSRIGATIGTGKYYAPIISISPNSVNIISITVSLNGSTYSAAETPGIDQIPTIQASDVQVTLV</sequence>
<accession>A0A077KGW9</accession>
<dbReference type="GeneID" id="23681451"/>
<name>A0A077KGW9_9CAUD</name>
<dbReference type="EMBL" id="AP014629">
    <property type="protein sequence ID" value="BAP28900.1"/>
    <property type="molecule type" value="Genomic_DNA"/>
</dbReference>
<dbReference type="InterPro" id="IPR006949">
    <property type="entry name" value="Barrel_Baseplate_J-like"/>
</dbReference>
<keyword evidence="3" id="KW-1185">Reference proteome</keyword>
<proteinExistence type="predicted"/>
<dbReference type="RefSeq" id="YP_009126632.1">
    <property type="nucleotide sequence ID" value="NC_026611.1"/>
</dbReference>
<dbReference type="OrthoDB" id="2722at10239"/>